<dbReference type="InterPro" id="IPR032818">
    <property type="entry name" value="DedA-like"/>
</dbReference>
<evidence type="ECO:0000256" key="6">
    <source>
        <dbReference type="ARBA" id="ARBA00023136"/>
    </source>
</evidence>
<feature type="transmembrane region" description="Helical" evidence="7">
    <location>
        <begin position="180"/>
        <end position="196"/>
    </location>
</feature>
<protein>
    <recommendedName>
        <fullName evidence="8">Phosphatidic acid phosphatase type 2/haloperoxidase domain-containing protein</fullName>
    </recommendedName>
</protein>
<dbReference type="CDD" id="cd03392">
    <property type="entry name" value="PAP2_like_2"/>
    <property type="match status" value="1"/>
</dbReference>
<evidence type="ECO:0000256" key="1">
    <source>
        <dbReference type="ARBA" id="ARBA00004651"/>
    </source>
</evidence>
<comment type="similarity">
    <text evidence="2">Belongs to the DedA family.</text>
</comment>
<sequence length="678" mass="73116">MLDAIYQVLPNLAALGIFGYWVIGAAAGLEAFLPTGLFLPGTLLVDAGGVMVQRGMLDLLDLLWFVAIGSVLGGEATFWLGRHARRGMLGRWNVEGMAAYRRAEKLFARHGGLAIVMGRFLGPVAGFVPFAAAVAGMETRRFRIWNLLSGLPYAVFHVGFGYALGAGFAQLSPMMTRNTLFVLGIVVIAAVLFWILRRLDRAVPYLLAMAGGLMDDIARHPRIDSWGGRHPKTAAWIARRLDRTKFSGLPLSLLALAFLYLASVLVGLSLDFLQSDPIVQIDARLAALMRLFWTPGLIQIFTWITALGDTQLVAALLVLALVWLAWLRRFDLATGLVVSLGLDLVSVIILKAGFGRPRSILGYFHETSGSFPSGHATLSVAFYGMLVFLLWRLSRIGALSASFLAFLFAGLIGLSRLYLVEHYLSDVMGGWLLGALCLLVGIAVAEWLYPRWAGAPRTRPRWQIGVIGVVTLALMGFTMVRVRDYSKALNPPPVAQPLIVIAQGAEPQALSDAPLMAQTLDAEQQFPLSLGMWAANTDQITAALTSIGWQRADPVTLKTLAGAAFGAVRDTIRPGAALAPLFWNNKPSELGFTRVPEGHATDELPRLRMWQTRYIDASGARLWMGAITRDDGLVPSDGSAAGPLASDVVKALSQSGGAKTVGHISGTDASAIPVLALR</sequence>
<feature type="transmembrane region" description="Helical" evidence="7">
    <location>
        <begin position="62"/>
        <end position="81"/>
    </location>
</feature>
<organism evidence="9 10">
    <name type="scientific">Thioclava nitratireducens</name>
    <dbReference type="NCBI Taxonomy" id="1915078"/>
    <lineage>
        <taxon>Bacteria</taxon>
        <taxon>Pseudomonadati</taxon>
        <taxon>Pseudomonadota</taxon>
        <taxon>Alphaproteobacteria</taxon>
        <taxon>Rhodobacterales</taxon>
        <taxon>Paracoccaceae</taxon>
        <taxon>Thioclava</taxon>
    </lineage>
</organism>
<feature type="transmembrane region" description="Helical" evidence="7">
    <location>
        <begin position="374"/>
        <end position="391"/>
    </location>
</feature>
<feature type="domain" description="Phosphatidic acid phosphatase type 2/haloperoxidase" evidence="8">
    <location>
        <begin position="334"/>
        <end position="442"/>
    </location>
</feature>
<feature type="transmembrane region" description="Helical" evidence="7">
    <location>
        <begin position="310"/>
        <end position="327"/>
    </location>
</feature>
<dbReference type="PANTHER" id="PTHR30353:SF15">
    <property type="entry name" value="INNER MEMBRANE PROTEIN YABI"/>
    <property type="match status" value="1"/>
</dbReference>
<dbReference type="InterPro" id="IPR036938">
    <property type="entry name" value="PAP2/HPO_sf"/>
</dbReference>
<feature type="transmembrane region" description="Helical" evidence="7">
    <location>
        <begin position="461"/>
        <end position="480"/>
    </location>
</feature>
<name>A0ABM6IHG0_9RHOB</name>
<proteinExistence type="inferred from homology"/>
<evidence type="ECO:0000259" key="8">
    <source>
        <dbReference type="SMART" id="SM00014"/>
    </source>
</evidence>
<feature type="transmembrane region" description="Helical" evidence="7">
    <location>
        <begin position="398"/>
        <end position="419"/>
    </location>
</feature>
<feature type="transmembrane region" description="Helical" evidence="7">
    <location>
        <begin position="431"/>
        <end position="449"/>
    </location>
</feature>
<dbReference type="Proteomes" id="UP000185622">
    <property type="component" value="Chromosome"/>
</dbReference>
<evidence type="ECO:0000256" key="7">
    <source>
        <dbReference type="SAM" id="Phobius"/>
    </source>
</evidence>
<evidence type="ECO:0000256" key="5">
    <source>
        <dbReference type="ARBA" id="ARBA00022989"/>
    </source>
</evidence>
<comment type="subcellular location">
    <subcellularLocation>
        <location evidence="1">Cell membrane</location>
        <topology evidence="1">Multi-pass membrane protein</topology>
    </subcellularLocation>
</comment>
<feature type="transmembrane region" description="Helical" evidence="7">
    <location>
        <begin position="334"/>
        <end position="354"/>
    </location>
</feature>
<evidence type="ECO:0000313" key="10">
    <source>
        <dbReference type="Proteomes" id="UP000185622"/>
    </source>
</evidence>
<dbReference type="SMART" id="SM00014">
    <property type="entry name" value="acidPPc"/>
    <property type="match status" value="1"/>
</dbReference>
<keyword evidence="4 7" id="KW-0812">Transmembrane</keyword>
<dbReference type="Pfam" id="PF09335">
    <property type="entry name" value="VTT_dom"/>
    <property type="match status" value="1"/>
</dbReference>
<keyword evidence="6 7" id="KW-0472">Membrane</keyword>
<keyword evidence="3" id="KW-1003">Cell membrane</keyword>
<dbReference type="InterPro" id="IPR000326">
    <property type="entry name" value="PAP2/HPO"/>
</dbReference>
<keyword evidence="10" id="KW-1185">Reference proteome</keyword>
<evidence type="ECO:0000313" key="9">
    <source>
        <dbReference type="EMBL" id="AQS48235.1"/>
    </source>
</evidence>
<keyword evidence="5 7" id="KW-1133">Transmembrane helix</keyword>
<dbReference type="SUPFAM" id="SSF48317">
    <property type="entry name" value="Acid phosphatase/Vanadium-dependent haloperoxidase"/>
    <property type="match status" value="1"/>
</dbReference>
<dbReference type="Gene3D" id="1.20.144.10">
    <property type="entry name" value="Phosphatidic acid phosphatase type 2/haloperoxidase"/>
    <property type="match status" value="1"/>
</dbReference>
<evidence type="ECO:0000256" key="4">
    <source>
        <dbReference type="ARBA" id="ARBA00022692"/>
    </source>
</evidence>
<evidence type="ECO:0000256" key="2">
    <source>
        <dbReference type="ARBA" id="ARBA00010792"/>
    </source>
</evidence>
<feature type="transmembrane region" description="Helical" evidence="7">
    <location>
        <begin position="144"/>
        <end position="168"/>
    </location>
</feature>
<feature type="transmembrane region" description="Helical" evidence="7">
    <location>
        <begin position="251"/>
        <end position="273"/>
    </location>
</feature>
<dbReference type="InterPro" id="IPR025902">
    <property type="entry name" value="LssY-like-C_dom"/>
</dbReference>
<dbReference type="Pfam" id="PF14067">
    <property type="entry name" value="LssY_C"/>
    <property type="match status" value="1"/>
</dbReference>
<evidence type="ECO:0000256" key="3">
    <source>
        <dbReference type="ARBA" id="ARBA00022475"/>
    </source>
</evidence>
<dbReference type="RefSeq" id="WP_075774797.1">
    <property type="nucleotide sequence ID" value="NZ_CP019437.1"/>
</dbReference>
<accession>A0ABM6IHG0</accession>
<feature type="transmembrane region" description="Helical" evidence="7">
    <location>
        <begin position="12"/>
        <end position="33"/>
    </location>
</feature>
<dbReference type="EMBL" id="CP019437">
    <property type="protein sequence ID" value="AQS48235.1"/>
    <property type="molecule type" value="Genomic_DNA"/>
</dbReference>
<reference evidence="9 10" key="1">
    <citation type="submission" date="2017-01" db="EMBL/GenBank/DDBJ databases">
        <title>The complete genome sequence of a sulfur-oxidizing marine bacterium Thioclava sp. 25B10_4T.</title>
        <authorList>
            <person name="Liu Y."/>
            <person name="Lai Q."/>
            <person name="Shao Z."/>
        </authorList>
    </citation>
    <scope>NUCLEOTIDE SEQUENCE [LARGE SCALE GENOMIC DNA]</scope>
    <source>
        <strain evidence="9 10">25B10_4</strain>
    </source>
</reference>
<dbReference type="PANTHER" id="PTHR30353">
    <property type="entry name" value="INNER MEMBRANE PROTEIN DEDA-RELATED"/>
    <property type="match status" value="1"/>
</dbReference>
<dbReference type="InterPro" id="IPR032816">
    <property type="entry name" value="VTT_dom"/>
</dbReference>
<dbReference type="Pfam" id="PF01569">
    <property type="entry name" value="PAP2"/>
    <property type="match status" value="1"/>
</dbReference>
<gene>
    <name evidence="9" type="ORF">BMG03_10815</name>
</gene>